<evidence type="ECO:0000256" key="9">
    <source>
        <dbReference type="ARBA" id="ARBA00023136"/>
    </source>
</evidence>
<dbReference type="PIRSF" id="PIRSF005413">
    <property type="entry name" value="COX11"/>
    <property type="match status" value="1"/>
</dbReference>
<organism evidence="11 12">
    <name type="scientific">Chromobacterium haemolyticum</name>
    <dbReference type="NCBI Taxonomy" id="394935"/>
    <lineage>
        <taxon>Bacteria</taxon>
        <taxon>Pseudomonadati</taxon>
        <taxon>Pseudomonadota</taxon>
        <taxon>Betaproteobacteria</taxon>
        <taxon>Neisseriales</taxon>
        <taxon>Chromobacteriaceae</taxon>
        <taxon>Chromobacterium</taxon>
    </lineage>
</organism>
<dbReference type="EMBL" id="MUKV01000002">
    <property type="protein sequence ID" value="OQS43556.1"/>
    <property type="molecule type" value="Genomic_DNA"/>
</dbReference>
<evidence type="ECO:0000256" key="6">
    <source>
        <dbReference type="ARBA" id="ARBA00022968"/>
    </source>
</evidence>
<dbReference type="GO" id="GO:0005507">
    <property type="term" value="F:copper ion binding"/>
    <property type="evidence" value="ECO:0007669"/>
    <property type="project" value="InterPro"/>
</dbReference>
<evidence type="ECO:0000313" key="12">
    <source>
        <dbReference type="Proteomes" id="UP000192721"/>
    </source>
</evidence>
<accession>A0A1W0D979</accession>
<name>A0A1W0D979_9NEIS</name>
<dbReference type="NCBIfam" id="NF003465">
    <property type="entry name" value="PRK05089.1"/>
    <property type="match status" value="1"/>
</dbReference>
<evidence type="ECO:0000256" key="1">
    <source>
        <dbReference type="ARBA" id="ARBA00004007"/>
    </source>
</evidence>
<sequence length="190" mass="20672">MTENDAMEAAAKQGRSNRQLMKKLAVVALLMFIFAWGLIPLYKVVCEVTGLNDVVKADSLDDAASGGASAHEVEMTFDATVQAGLPWQVRPLQTRLKVKPGQFVQVEYEITNASGQRVVGQAIPRYLPAAAGEYVKKLECFCFRQQAFAPGETRRFPVVFVVDKRLPASIDSITLAYTVFDVPGNTGAGS</sequence>
<evidence type="ECO:0000256" key="10">
    <source>
        <dbReference type="SAM" id="Phobius"/>
    </source>
</evidence>
<dbReference type="SUPFAM" id="SSF110111">
    <property type="entry name" value="Ctag/Cox11"/>
    <property type="match status" value="1"/>
</dbReference>
<protein>
    <recommendedName>
        <fullName evidence="4">Cytochrome c oxidase assembly protein CtaG</fullName>
    </recommendedName>
</protein>
<evidence type="ECO:0000313" key="11">
    <source>
        <dbReference type="EMBL" id="OQS43556.1"/>
    </source>
</evidence>
<feature type="transmembrane region" description="Helical" evidence="10">
    <location>
        <begin position="24"/>
        <end position="42"/>
    </location>
</feature>
<evidence type="ECO:0000256" key="5">
    <source>
        <dbReference type="ARBA" id="ARBA00022692"/>
    </source>
</evidence>
<evidence type="ECO:0000256" key="7">
    <source>
        <dbReference type="ARBA" id="ARBA00022989"/>
    </source>
</evidence>
<proteinExistence type="inferred from homology"/>
<evidence type="ECO:0000256" key="8">
    <source>
        <dbReference type="ARBA" id="ARBA00023008"/>
    </source>
</evidence>
<keyword evidence="6" id="KW-0735">Signal-anchor</keyword>
<dbReference type="InterPro" id="IPR007533">
    <property type="entry name" value="Cyt_c_oxidase_assmbl_CtaG"/>
</dbReference>
<evidence type="ECO:0000256" key="4">
    <source>
        <dbReference type="ARBA" id="ARBA00015384"/>
    </source>
</evidence>
<dbReference type="InterPro" id="IPR023471">
    <property type="entry name" value="CtaG/Cox11_dom_sf"/>
</dbReference>
<comment type="caution">
    <text evidence="11">The sequence shown here is derived from an EMBL/GenBank/DDBJ whole genome shotgun (WGS) entry which is preliminary data.</text>
</comment>
<gene>
    <name evidence="11" type="ORF">B0T45_02270</name>
</gene>
<keyword evidence="5 10" id="KW-0812">Transmembrane</keyword>
<dbReference type="PANTHER" id="PTHR21320:SF3">
    <property type="entry name" value="CYTOCHROME C OXIDASE ASSEMBLY PROTEIN COX11, MITOCHONDRIAL-RELATED"/>
    <property type="match status" value="1"/>
</dbReference>
<dbReference type="Pfam" id="PF04442">
    <property type="entry name" value="CtaG_Cox11"/>
    <property type="match status" value="1"/>
</dbReference>
<evidence type="ECO:0000256" key="2">
    <source>
        <dbReference type="ARBA" id="ARBA00004382"/>
    </source>
</evidence>
<reference evidence="11 12" key="1">
    <citation type="submission" date="2017-02" db="EMBL/GenBank/DDBJ databases">
        <title>Chromobacterium haemolyticum H5244.</title>
        <authorList>
            <person name="Gulvik C.A."/>
        </authorList>
    </citation>
    <scope>NUCLEOTIDE SEQUENCE [LARGE SCALE GENOMIC DNA]</scope>
    <source>
        <strain evidence="11 12">H5244</strain>
    </source>
</reference>
<keyword evidence="8" id="KW-0186">Copper</keyword>
<keyword evidence="9 10" id="KW-0472">Membrane</keyword>
<comment type="similarity">
    <text evidence="3">Belongs to the COX11/CtaG family.</text>
</comment>
<dbReference type="AlphaFoldDB" id="A0A1W0D979"/>
<evidence type="ECO:0000256" key="3">
    <source>
        <dbReference type="ARBA" id="ARBA00009620"/>
    </source>
</evidence>
<dbReference type="GO" id="GO:0005886">
    <property type="term" value="C:plasma membrane"/>
    <property type="evidence" value="ECO:0007669"/>
    <property type="project" value="UniProtKB-SubCell"/>
</dbReference>
<dbReference type="PANTHER" id="PTHR21320">
    <property type="entry name" value="CYTOCHROME C OXIDASE ASSEMBLY PROTEIN COX11-RELATED"/>
    <property type="match status" value="1"/>
</dbReference>
<dbReference type="Proteomes" id="UP000192721">
    <property type="component" value="Unassembled WGS sequence"/>
</dbReference>
<comment type="function">
    <text evidence="1">Exerts its effect at some terminal stage of cytochrome c oxidase synthesis, probably by being involved in the insertion of the copper B into subunit I.</text>
</comment>
<keyword evidence="7 10" id="KW-1133">Transmembrane helix</keyword>
<comment type="subcellular location">
    <subcellularLocation>
        <location evidence="2">Cell inner membrane</location>
        <topology evidence="2">Single-pass type II membrane protein</topology>
        <orientation evidence="2">Periplasmic side</orientation>
    </subcellularLocation>
</comment>
<dbReference type="Gene3D" id="2.60.370.10">
    <property type="entry name" value="Ctag/Cox11"/>
    <property type="match status" value="1"/>
</dbReference>